<feature type="region of interest" description="Disordered" evidence="4">
    <location>
        <begin position="1"/>
        <end position="36"/>
    </location>
</feature>
<dbReference type="Pfam" id="PF24883">
    <property type="entry name" value="NPHP3_N"/>
    <property type="match status" value="1"/>
</dbReference>
<evidence type="ECO:0000256" key="1">
    <source>
        <dbReference type="ARBA" id="ARBA00007920"/>
    </source>
</evidence>
<gene>
    <name evidence="8" type="ORF">H2200_006989</name>
</gene>
<keyword evidence="3" id="KW-0853">WD repeat</keyword>
<feature type="domain" description="GPI inositol-deacylase winged helix" evidence="6">
    <location>
        <begin position="661"/>
        <end position="737"/>
    </location>
</feature>
<dbReference type="Gene3D" id="2.130.10.10">
    <property type="entry name" value="YVTN repeat-like/Quinoprotein amine dehydrogenase"/>
    <property type="match status" value="2"/>
</dbReference>
<dbReference type="InterPro" id="IPR056884">
    <property type="entry name" value="NPHP3-like_N"/>
</dbReference>
<dbReference type="Gene3D" id="3.40.50.300">
    <property type="entry name" value="P-loop containing nucleotide triphosphate hydrolases"/>
    <property type="match status" value="1"/>
</dbReference>
<dbReference type="InterPro" id="IPR015943">
    <property type="entry name" value="WD40/YVTN_repeat-like_dom_sf"/>
</dbReference>
<dbReference type="Gene3D" id="3.40.50.1820">
    <property type="entry name" value="alpha/beta hydrolase"/>
    <property type="match status" value="1"/>
</dbReference>
<dbReference type="SMART" id="SM00320">
    <property type="entry name" value="WD40"/>
    <property type="match status" value="6"/>
</dbReference>
<evidence type="ECO:0000259" key="7">
    <source>
        <dbReference type="Pfam" id="PF24883"/>
    </source>
</evidence>
<keyword evidence="9" id="KW-1185">Reference proteome</keyword>
<dbReference type="InterPro" id="IPR029058">
    <property type="entry name" value="AB_hydrolase_fold"/>
</dbReference>
<comment type="caution">
    <text evidence="8">The sequence shown here is derived from an EMBL/GenBank/DDBJ whole genome shotgun (WGS) entry which is preliminary data.</text>
</comment>
<dbReference type="EMBL" id="JAPDRK010000009">
    <property type="protein sequence ID" value="KAJ9609217.1"/>
    <property type="molecule type" value="Genomic_DNA"/>
</dbReference>
<feature type="repeat" description="WD" evidence="3">
    <location>
        <begin position="1166"/>
        <end position="1194"/>
    </location>
</feature>
<evidence type="ECO:0000256" key="4">
    <source>
        <dbReference type="SAM" id="MobiDB-lite"/>
    </source>
</evidence>
<evidence type="ECO:0000259" key="5">
    <source>
        <dbReference type="Pfam" id="PF05057"/>
    </source>
</evidence>
<accession>A0AA38X9D1</accession>
<dbReference type="Pfam" id="PF22939">
    <property type="entry name" value="WHD_GPIID"/>
    <property type="match status" value="1"/>
</dbReference>
<dbReference type="PANTHER" id="PTHR10039:SF16">
    <property type="entry name" value="GPI INOSITOL-DEACYLASE"/>
    <property type="match status" value="1"/>
</dbReference>
<proteinExistence type="inferred from homology"/>
<evidence type="ECO:0000313" key="9">
    <source>
        <dbReference type="Proteomes" id="UP001172673"/>
    </source>
</evidence>
<feature type="domain" description="DUF676" evidence="5">
    <location>
        <begin position="152"/>
        <end position="244"/>
    </location>
</feature>
<dbReference type="SUPFAM" id="SSF53474">
    <property type="entry name" value="alpha/beta-Hydrolases"/>
    <property type="match status" value="1"/>
</dbReference>
<evidence type="ECO:0008006" key="10">
    <source>
        <dbReference type="Google" id="ProtNLM"/>
    </source>
</evidence>
<dbReference type="PANTHER" id="PTHR10039">
    <property type="entry name" value="AMELOGENIN"/>
    <property type="match status" value="1"/>
</dbReference>
<organism evidence="8 9">
    <name type="scientific">Cladophialophora chaetospira</name>
    <dbReference type="NCBI Taxonomy" id="386627"/>
    <lineage>
        <taxon>Eukaryota</taxon>
        <taxon>Fungi</taxon>
        <taxon>Dikarya</taxon>
        <taxon>Ascomycota</taxon>
        <taxon>Pezizomycotina</taxon>
        <taxon>Eurotiomycetes</taxon>
        <taxon>Chaetothyriomycetidae</taxon>
        <taxon>Chaetothyriales</taxon>
        <taxon>Herpotrichiellaceae</taxon>
        <taxon>Cladophialophora</taxon>
    </lineage>
</organism>
<dbReference type="PROSITE" id="PS50294">
    <property type="entry name" value="WD_REPEATS_REGION"/>
    <property type="match status" value="1"/>
</dbReference>
<dbReference type="InterPro" id="IPR011047">
    <property type="entry name" value="Quinoprotein_ADH-like_sf"/>
</dbReference>
<dbReference type="InterPro" id="IPR007751">
    <property type="entry name" value="DUF676_lipase-like"/>
</dbReference>
<sequence length="1633" mass="182518">MLDKLRSSLSNRGRRHSGQPPGPPPVAERKSSTGSPLAWIRRKSSGSVTTLSLHRPSNASLAPAVNGDTDGVSFVGSDTDALGLHIIHEPITKPIADIIFVHGLGGHSYETWSLNRDVNFFWPGRWLPNDSKLEKTRIFTYGYGSKLTGPKSVSNITGFAKSLLFDMRYSRCNRAENLGLGDAPIVFVAHSMGGLVVKKAYLLAQDDENCQTLVRAISGIVFLSTPHRGSNLAQTLGLVLKLAFQPDRAFIAELTPDSSAIEDINEQFRHVAKKLSIISFYETLPTFIGVTIVTKDSALLGYDKEDSRPLDGANHHTVCKFQSDHDSNYILVRDVLKELVEKSNKYVFRVPGAGTSKVAEDVRKLLGITHTPADDLNAFRKRWVSGSCEWILENDAVQAWLTEPSESQLLWYNAPPASGKSVLSSFIIHHLQRNRYDCQFYFFNYRDQTRRSLVGMVKSLAHQMCCDLPDFGAEVLAALPEDSQLDKSDYRLLWQRLFETHFFTNDLKHPLFWVVDGLDESESPDSVIGLLEDLLSRSKTTIKILVTGRRSETLALRFKKLQRHLKVDVIDSENQTHNSRDIELLVAREIEFIPGDMSLKSRLKCEVLQRAKGNFLWVSLVLEKLQMCQTERETQAILNQIPADMTTMYERMEVAITTDTGERRLRLARELLQWAVCVPRPLTLAELSHALRKDYDDIIDLRRTIRDVCGQFLIVDSTDHVTTVHQTARDFLTKGSKGAAAIHRQSANNTLLVRTLSSLSCSEIRESAFTSREPLQVRNELDAKQPFILYGASSWIYHLDHSDPISDQVLDALEAFFSRHCVLDWIYVLATLKEVRTLAKAAKSLLTFISRNRKINDSRNPLLHRLSTIDLLENWAGDLVRLTAKFTKHLITQPHAIYEVVPALCPPASTIHRQFQTLKIVLTGQDDSWNDIFARVSLSQNDVAMKIVSLGAHLAVLTYGGKVYVWAMADFGEVCVLRHGEAVTNMCMNTKGDILVTYGLTITKVWDLPGGSVRMQIPNQGSGRALSLVFASNDQRLIAGIDDKSVRFLQLTDDEATWKSMGSALLTEQVQSPTTIINSPSYMAINAGCTQIGICYRSFPLTVWDLKSAAVVARCMRPNSTLDAPQSWFPVELFAWNSISGHIIGWYKGNKLIKWHPLTDESHEVSASVDELAVSPNGKVFLTSDSDGTVKVWNFAYFAVIYQLSSGDLVSGLSFSPDSSCFYDIRGGTVTAWEPNGLVRLAEAEDTSSDTASDDQHGTMVSHVSEANAPQYTALSVLAASPCGSYYATGNEDGEVHLAECKTESKIELTRFHNFQPIAQLAWSENNEIIAAADLATDVRIMHIRKDESGHLGSAAIEHLSTPKFDVAGSAIHQLLFDSSSHLLLVVSNDIIQTWDIDEGRVKHTEEVPCASQRRWLRHPSDADVFVGVGSDDIQTHQWSDLRRTFIFKFDREQFSLIRQSSTFSDFKSSTQLQRIEPMHLEAKPVKIIQKAMLAESGKHILIHIKEQIALGRVQNRLLVVAAKALEIPRAHADTGMLECLEITNELNQNVEFPLTILSGEQLFFLNQDLWLCSTNLGRQSQPNSFKRHYFIPRDWTDVEGLNLCLMLRDGTLLCPQQGSVVAIKTNFGSIGN</sequence>
<reference evidence="8" key="1">
    <citation type="submission" date="2022-10" db="EMBL/GenBank/DDBJ databases">
        <title>Culturing micro-colonial fungi from biological soil crusts in the Mojave desert and describing Neophaeococcomyces mojavensis, and introducing the new genera and species Taxawa tesnikishii.</title>
        <authorList>
            <person name="Kurbessoian T."/>
            <person name="Stajich J.E."/>
        </authorList>
    </citation>
    <scope>NUCLEOTIDE SEQUENCE</scope>
    <source>
        <strain evidence="8">TK_41</strain>
    </source>
</reference>
<evidence type="ECO:0000256" key="3">
    <source>
        <dbReference type="PROSITE-ProRule" id="PRU00221"/>
    </source>
</evidence>
<dbReference type="Pfam" id="PF00400">
    <property type="entry name" value="WD40"/>
    <property type="match status" value="1"/>
</dbReference>
<dbReference type="Pfam" id="PF05057">
    <property type="entry name" value="DUF676"/>
    <property type="match status" value="1"/>
</dbReference>
<dbReference type="PROSITE" id="PS50082">
    <property type="entry name" value="WD_REPEATS_2"/>
    <property type="match status" value="1"/>
</dbReference>
<keyword evidence="2" id="KW-0677">Repeat</keyword>
<dbReference type="Proteomes" id="UP001172673">
    <property type="component" value="Unassembled WGS sequence"/>
</dbReference>
<feature type="domain" description="Nephrocystin 3-like N-terminal" evidence="7">
    <location>
        <begin position="386"/>
        <end position="549"/>
    </location>
</feature>
<evidence type="ECO:0000259" key="6">
    <source>
        <dbReference type="Pfam" id="PF22939"/>
    </source>
</evidence>
<dbReference type="InterPro" id="IPR054471">
    <property type="entry name" value="GPIID_WHD"/>
</dbReference>
<evidence type="ECO:0000313" key="8">
    <source>
        <dbReference type="EMBL" id="KAJ9609217.1"/>
    </source>
</evidence>
<dbReference type="InterPro" id="IPR001680">
    <property type="entry name" value="WD40_rpt"/>
</dbReference>
<dbReference type="InterPro" id="IPR027417">
    <property type="entry name" value="P-loop_NTPase"/>
</dbReference>
<comment type="similarity">
    <text evidence="1">Belongs to the putative lipase ROG1 family.</text>
</comment>
<dbReference type="SUPFAM" id="SSF50998">
    <property type="entry name" value="Quinoprotein alcohol dehydrogenase-like"/>
    <property type="match status" value="1"/>
</dbReference>
<protein>
    <recommendedName>
        <fullName evidence="10">GPI inositol-deacylase</fullName>
    </recommendedName>
</protein>
<evidence type="ECO:0000256" key="2">
    <source>
        <dbReference type="ARBA" id="ARBA00022737"/>
    </source>
</evidence>
<name>A0AA38X9D1_9EURO</name>